<dbReference type="Proteomes" id="UP000805085">
    <property type="component" value="Unassembled WGS sequence"/>
</dbReference>
<organism evidence="1 2">
    <name type="scientific">Winogradskyella litoriviva</name>
    <dbReference type="NCBI Taxonomy" id="1220182"/>
    <lineage>
        <taxon>Bacteria</taxon>
        <taxon>Pseudomonadati</taxon>
        <taxon>Bacteroidota</taxon>
        <taxon>Flavobacteriia</taxon>
        <taxon>Flavobacteriales</taxon>
        <taxon>Flavobacteriaceae</taxon>
        <taxon>Winogradskyella</taxon>
    </lineage>
</organism>
<reference evidence="1 2" key="1">
    <citation type="journal article" date="2015" name="Int. J. Syst. Evol. Microbiol.">
        <title>Winogradskyella litoriviva sp. nov., isolated from coastal seawater.</title>
        <authorList>
            <person name="Nedashkovskaya O.I."/>
            <person name="Kukhlevskiy A.D."/>
            <person name="Zhukova N.V."/>
            <person name="Kim S.J."/>
            <person name="Rhee S.K."/>
            <person name="Mikhailov V.V."/>
        </authorList>
    </citation>
    <scope>NUCLEOTIDE SEQUENCE [LARGE SCALE GENOMIC DNA]</scope>
    <source>
        <strain evidence="1 2">KMM6491</strain>
    </source>
</reference>
<dbReference type="EMBL" id="JABRWQ010000012">
    <property type="protein sequence ID" value="NRD24920.1"/>
    <property type="molecule type" value="Genomic_DNA"/>
</dbReference>
<proteinExistence type="predicted"/>
<protein>
    <recommendedName>
        <fullName evidence="3">Lipoprotein</fullName>
    </recommendedName>
</protein>
<evidence type="ECO:0008006" key="3">
    <source>
        <dbReference type="Google" id="ProtNLM"/>
    </source>
</evidence>
<comment type="caution">
    <text evidence="1">The sequence shown here is derived from an EMBL/GenBank/DDBJ whole genome shotgun (WGS) entry which is preliminary data.</text>
</comment>
<name>A0ABX2E9T6_9FLAO</name>
<sequence length="124" mass="14376">MSFGLSSCKSEKRYSDYNESDFYEVQGFIESAISTSDPFDSPTEKNIRFKYFLDRDNPKSGMENDLEMFEAKTGFPLIVLVHKDDENISFYGRVGILENLNSKEKEFLSGHIKNQIELMEKSNF</sequence>
<keyword evidence="2" id="KW-1185">Reference proteome</keyword>
<gene>
    <name evidence="1" type="ORF">HNV10_16820</name>
</gene>
<evidence type="ECO:0000313" key="2">
    <source>
        <dbReference type="Proteomes" id="UP000805085"/>
    </source>
</evidence>
<evidence type="ECO:0000313" key="1">
    <source>
        <dbReference type="EMBL" id="NRD24920.1"/>
    </source>
</evidence>
<accession>A0ABX2E9T6</accession>
<dbReference type="RefSeq" id="WP_173302585.1">
    <property type="nucleotide sequence ID" value="NZ_JABRWQ010000012.1"/>
</dbReference>